<gene>
    <name evidence="2" type="ORF">PHYBLDRAFT_182201</name>
</gene>
<accession>A0A162U0A5</accession>
<sequence length="288" mass="32434">MQRITYTSRPLGRLLQTSQRINLCRGYASAASKHSWRPTRQTAILAVTGIATTSAYAAWKMQTPVYAEAPSNVFAGSVEDPSTKISFPIFLNHGTEWKRLIGLGARQVSFLSINVYVLGLYMRSQDIGTLRKIEGWENFDKTEFLGKEDLALTLLKLPFDISIRVVPCRATNTQHLRDGFTRSLLQRMRAESKDMTEDEEKDILDGIKEFKGSFANANIKKDTEFIFTKTANGELLVEFEGKLMGTVKNKWVATNFMMGYLNPTKPASELARQNIAEGFEKILDEKSA</sequence>
<organism evidence="2 3">
    <name type="scientific">Phycomyces blakesleeanus (strain ATCC 8743b / DSM 1359 / FGSC 10004 / NBRC 33097 / NRRL 1555)</name>
    <dbReference type="NCBI Taxonomy" id="763407"/>
    <lineage>
        <taxon>Eukaryota</taxon>
        <taxon>Fungi</taxon>
        <taxon>Fungi incertae sedis</taxon>
        <taxon>Mucoromycota</taxon>
        <taxon>Mucoromycotina</taxon>
        <taxon>Mucoromycetes</taxon>
        <taxon>Mucorales</taxon>
        <taxon>Phycomycetaceae</taxon>
        <taxon>Phycomyces</taxon>
    </lineage>
</organism>
<keyword evidence="3" id="KW-1185">Reference proteome</keyword>
<dbReference type="InterPro" id="IPR036298">
    <property type="entry name" value="Chalcone_isomerase_sf"/>
</dbReference>
<proteinExistence type="predicted"/>
<protein>
    <recommendedName>
        <fullName evidence="1">Chalcone isomerase domain-containing protein</fullName>
    </recommendedName>
</protein>
<dbReference type="GeneID" id="28999494"/>
<dbReference type="PANTHER" id="PTHR47284:SF3">
    <property type="entry name" value="FATTY-ACID-BINDING PROTEIN 2"/>
    <property type="match status" value="1"/>
</dbReference>
<name>A0A162U0A5_PHYB8</name>
<evidence type="ECO:0000313" key="2">
    <source>
        <dbReference type="EMBL" id="OAD71293.1"/>
    </source>
</evidence>
<dbReference type="AlphaFoldDB" id="A0A162U0A5"/>
<dbReference type="InParanoid" id="A0A162U0A5"/>
<dbReference type="FunCoup" id="A0A162U0A5">
    <property type="interactions" value="17"/>
</dbReference>
<feature type="domain" description="Chalcone isomerase" evidence="1">
    <location>
        <begin position="99"/>
        <end position="276"/>
    </location>
</feature>
<dbReference type="OrthoDB" id="18193at2759"/>
<dbReference type="Gene3D" id="1.10.890.20">
    <property type="match status" value="1"/>
</dbReference>
<dbReference type="InterPro" id="IPR016088">
    <property type="entry name" value="Chalcone_isomerase_3-sand"/>
</dbReference>
<dbReference type="EMBL" id="KV440986">
    <property type="protein sequence ID" value="OAD71293.1"/>
    <property type="molecule type" value="Genomic_DNA"/>
</dbReference>
<dbReference type="Pfam" id="PF16035">
    <property type="entry name" value="Chalcone_2"/>
    <property type="match status" value="1"/>
</dbReference>
<dbReference type="InterPro" id="IPR016087">
    <property type="entry name" value="Chalcone_isomerase"/>
</dbReference>
<dbReference type="Proteomes" id="UP000077315">
    <property type="component" value="Unassembled WGS sequence"/>
</dbReference>
<dbReference type="STRING" id="763407.A0A162U0A5"/>
<evidence type="ECO:0000313" key="3">
    <source>
        <dbReference type="Proteomes" id="UP000077315"/>
    </source>
</evidence>
<evidence type="ECO:0000259" key="1">
    <source>
        <dbReference type="Pfam" id="PF16035"/>
    </source>
</evidence>
<dbReference type="Gene3D" id="3.50.70.10">
    <property type="match status" value="1"/>
</dbReference>
<reference evidence="3" key="1">
    <citation type="submission" date="2015-06" db="EMBL/GenBank/DDBJ databases">
        <title>Expansion of signal transduction pathways in fungi by whole-genome duplication.</title>
        <authorList>
            <consortium name="DOE Joint Genome Institute"/>
            <person name="Corrochano L.M."/>
            <person name="Kuo A."/>
            <person name="Marcet-Houben M."/>
            <person name="Polaino S."/>
            <person name="Salamov A."/>
            <person name="Villalobos J.M."/>
            <person name="Alvarez M.I."/>
            <person name="Avalos J."/>
            <person name="Benito E.P."/>
            <person name="Benoit I."/>
            <person name="Burger G."/>
            <person name="Camino L.P."/>
            <person name="Canovas D."/>
            <person name="Cerda-Olmedo E."/>
            <person name="Cheng J.-F."/>
            <person name="Dominguez A."/>
            <person name="Elias M."/>
            <person name="Eslava A.P."/>
            <person name="Glaser F."/>
            <person name="Grimwood J."/>
            <person name="Gutierrez G."/>
            <person name="Heitman J."/>
            <person name="Henrissat B."/>
            <person name="Iturriaga E.A."/>
            <person name="Lang B.F."/>
            <person name="Lavin J.L."/>
            <person name="Lee S."/>
            <person name="Li W."/>
            <person name="Lindquist E."/>
            <person name="Lopez-Garcia S."/>
            <person name="Luque E.M."/>
            <person name="Marcos A.T."/>
            <person name="Martin J."/>
            <person name="McCluskey K."/>
            <person name="Medina H.R."/>
            <person name="Miralles-Duran A."/>
            <person name="Miyazaki A."/>
            <person name="Munoz-Torres E."/>
            <person name="Oguiza J.A."/>
            <person name="Ohm R."/>
            <person name="Olmedo M."/>
            <person name="Orejas M."/>
            <person name="Ortiz-Castellanos L."/>
            <person name="Pisabarro A.G."/>
            <person name="Rodriguez-Romero J."/>
            <person name="Ruiz-Herrera J."/>
            <person name="Ruiz-Vazquez R."/>
            <person name="Sanz C."/>
            <person name="Schackwitz W."/>
            <person name="Schmutz J."/>
            <person name="Shahriari M."/>
            <person name="Shelest E."/>
            <person name="Silva-Franco F."/>
            <person name="Soanes D."/>
            <person name="Syed K."/>
            <person name="Tagua V.G."/>
            <person name="Talbot N.J."/>
            <person name="Thon M."/>
            <person name="De vries R.P."/>
            <person name="Wiebenga A."/>
            <person name="Yadav J.S."/>
            <person name="Braun E.L."/>
            <person name="Baker S."/>
            <person name="Garre V."/>
            <person name="Horwitz B."/>
            <person name="Torres-Martinez S."/>
            <person name="Idnurm A."/>
            <person name="Herrera-Estrella A."/>
            <person name="Gabaldon T."/>
            <person name="Grigoriev I.V."/>
        </authorList>
    </citation>
    <scope>NUCLEOTIDE SEQUENCE [LARGE SCALE GENOMIC DNA]</scope>
    <source>
        <strain evidence="3">NRRL 1555(-)</strain>
    </source>
</reference>
<dbReference type="PANTHER" id="PTHR47284">
    <property type="entry name" value="FATTY-ACID-BINDING PROTEIN 2"/>
    <property type="match status" value="1"/>
</dbReference>
<dbReference type="RefSeq" id="XP_018289333.1">
    <property type="nucleotide sequence ID" value="XM_018438588.1"/>
</dbReference>
<dbReference type="GO" id="GO:0016872">
    <property type="term" value="F:intramolecular lyase activity"/>
    <property type="evidence" value="ECO:0007669"/>
    <property type="project" value="InterPro"/>
</dbReference>
<dbReference type="SUPFAM" id="SSF54626">
    <property type="entry name" value="Chalcone isomerase"/>
    <property type="match status" value="1"/>
</dbReference>
<dbReference type="InterPro" id="IPR016089">
    <property type="entry name" value="Chalcone_isomerase_bundle_sf"/>
</dbReference>
<dbReference type="VEuPathDB" id="FungiDB:PHYBLDRAFT_182201"/>